<evidence type="ECO:0000256" key="1">
    <source>
        <dbReference type="SAM" id="SignalP"/>
    </source>
</evidence>
<evidence type="ECO:0000313" key="3">
    <source>
        <dbReference type="Proteomes" id="UP000184315"/>
    </source>
</evidence>
<reference evidence="3" key="1">
    <citation type="submission" date="2015-10" db="EMBL/GenBank/DDBJ databases">
        <authorList>
            <person name="Regsiter A."/>
            <person name="william w."/>
        </authorList>
    </citation>
    <scope>NUCLEOTIDE SEQUENCE [LARGE SCALE GENOMIC DNA]</scope>
</reference>
<dbReference type="RefSeq" id="WP_072717371.1">
    <property type="nucleotide sequence ID" value="NZ_LN889769.1"/>
</dbReference>
<dbReference type="OrthoDB" id="532556at2"/>
<proteinExistence type="predicted"/>
<keyword evidence="3" id="KW-1185">Reference proteome</keyword>
<dbReference type="Proteomes" id="UP000184315">
    <property type="component" value="Unassembled WGS sequence"/>
</dbReference>
<dbReference type="AlphaFoldDB" id="A0A1J1LC88"/>
<dbReference type="STRING" id="671072.PL9214130005"/>
<dbReference type="EMBL" id="CZDF01000035">
    <property type="protein sequence ID" value="CUR30315.1"/>
    <property type="molecule type" value="Genomic_DNA"/>
</dbReference>
<sequence>MKLLKIVLITVISLVLICAPSWAIPKTNANGDYILSPTTDRHGISQFNWVVTDKDPQGLNCRMLQQYQGISMDDIDAPSILFKDNYHTIINWPVMITFKTGQKLRAVTTQFGNNIVLRDKQGKPWIPVASNLRIELDKGSCFVRANRQFIKPIPDEPET</sequence>
<name>A0A1J1LC88_9CYAN</name>
<evidence type="ECO:0000313" key="2">
    <source>
        <dbReference type="EMBL" id="CUR30315.1"/>
    </source>
</evidence>
<accession>A0A1J1LC88</accession>
<feature type="chain" id="PRO_5013289372" evidence="1">
    <location>
        <begin position="24"/>
        <end position="159"/>
    </location>
</feature>
<protein>
    <submittedName>
        <fullName evidence="2">Uncharacterized protein</fullName>
    </submittedName>
</protein>
<gene>
    <name evidence="2" type="ORF">PL9214130005</name>
</gene>
<feature type="signal peptide" evidence="1">
    <location>
        <begin position="1"/>
        <end position="23"/>
    </location>
</feature>
<organism evidence="2 3">
    <name type="scientific">Planktothrix tepida PCC 9214</name>
    <dbReference type="NCBI Taxonomy" id="671072"/>
    <lineage>
        <taxon>Bacteria</taxon>
        <taxon>Bacillati</taxon>
        <taxon>Cyanobacteriota</taxon>
        <taxon>Cyanophyceae</taxon>
        <taxon>Oscillatoriophycideae</taxon>
        <taxon>Oscillatoriales</taxon>
        <taxon>Microcoleaceae</taxon>
        <taxon>Planktothrix</taxon>
    </lineage>
</organism>
<keyword evidence="1" id="KW-0732">Signal</keyword>